<name>A0A382GRI8_9ZZZZ</name>
<dbReference type="AlphaFoldDB" id="A0A382GRI8"/>
<evidence type="ECO:0000313" key="2">
    <source>
        <dbReference type="EMBL" id="SVB77599.1"/>
    </source>
</evidence>
<keyword evidence="1" id="KW-1133">Transmembrane helix</keyword>
<gene>
    <name evidence="2" type="ORF">METZ01_LOCUS230453</name>
</gene>
<sequence>MGKQITFMRTFIVVVVVTVIFIGLKIEMNTSSQDVSHKDKIKIQASNSK</sequence>
<evidence type="ECO:0000256" key="1">
    <source>
        <dbReference type="SAM" id="Phobius"/>
    </source>
</evidence>
<dbReference type="EMBL" id="UINC01056953">
    <property type="protein sequence ID" value="SVB77599.1"/>
    <property type="molecule type" value="Genomic_DNA"/>
</dbReference>
<keyword evidence="1" id="KW-0472">Membrane</keyword>
<proteinExistence type="predicted"/>
<feature type="transmembrane region" description="Helical" evidence="1">
    <location>
        <begin position="6"/>
        <end position="24"/>
    </location>
</feature>
<organism evidence="2">
    <name type="scientific">marine metagenome</name>
    <dbReference type="NCBI Taxonomy" id="408172"/>
    <lineage>
        <taxon>unclassified sequences</taxon>
        <taxon>metagenomes</taxon>
        <taxon>ecological metagenomes</taxon>
    </lineage>
</organism>
<accession>A0A382GRI8</accession>
<reference evidence="2" key="1">
    <citation type="submission" date="2018-05" db="EMBL/GenBank/DDBJ databases">
        <authorList>
            <person name="Lanie J.A."/>
            <person name="Ng W.-L."/>
            <person name="Kazmierczak K.M."/>
            <person name="Andrzejewski T.M."/>
            <person name="Davidsen T.M."/>
            <person name="Wayne K.J."/>
            <person name="Tettelin H."/>
            <person name="Glass J.I."/>
            <person name="Rusch D."/>
            <person name="Podicherti R."/>
            <person name="Tsui H.-C.T."/>
            <person name="Winkler M.E."/>
        </authorList>
    </citation>
    <scope>NUCLEOTIDE SEQUENCE</scope>
</reference>
<keyword evidence="1" id="KW-0812">Transmembrane</keyword>
<protein>
    <submittedName>
        <fullName evidence="2">Uncharacterized protein</fullName>
    </submittedName>
</protein>